<feature type="compositionally biased region" description="Basic residues" evidence="1">
    <location>
        <begin position="25"/>
        <end position="41"/>
    </location>
</feature>
<feature type="compositionally biased region" description="Low complexity" evidence="1">
    <location>
        <begin position="11"/>
        <end position="23"/>
    </location>
</feature>
<dbReference type="AlphaFoldDB" id="A0A4Z2FSF0"/>
<name>A0A4Z2FSF0_9TELE</name>
<keyword evidence="3" id="KW-1185">Reference proteome</keyword>
<sequence>MGTRRGHHGDTMGTRRGQDGDTTGTRRRHHGDTTGTRRRHHGDTTGTRRGHHGDTTGTRRGHVTLRVKLTLNYSQRGAAGSCWSSYLLWNLEQKKESRQTPVWIRSLLWTRSGSGL</sequence>
<organism evidence="2 3">
    <name type="scientific">Liparis tanakae</name>
    <name type="common">Tanaka's snailfish</name>
    <dbReference type="NCBI Taxonomy" id="230148"/>
    <lineage>
        <taxon>Eukaryota</taxon>
        <taxon>Metazoa</taxon>
        <taxon>Chordata</taxon>
        <taxon>Craniata</taxon>
        <taxon>Vertebrata</taxon>
        <taxon>Euteleostomi</taxon>
        <taxon>Actinopterygii</taxon>
        <taxon>Neopterygii</taxon>
        <taxon>Teleostei</taxon>
        <taxon>Neoteleostei</taxon>
        <taxon>Acanthomorphata</taxon>
        <taxon>Eupercaria</taxon>
        <taxon>Perciformes</taxon>
        <taxon>Cottioidei</taxon>
        <taxon>Cottales</taxon>
        <taxon>Liparidae</taxon>
        <taxon>Liparis</taxon>
    </lineage>
</organism>
<dbReference type="Proteomes" id="UP000314294">
    <property type="component" value="Unassembled WGS sequence"/>
</dbReference>
<evidence type="ECO:0000313" key="3">
    <source>
        <dbReference type="Proteomes" id="UP000314294"/>
    </source>
</evidence>
<proteinExistence type="predicted"/>
<gene>
    <name evidence="2" type="ORF">EYF80_045893</name>
</gene>
<feature type="region of interest" description="Disordered" evidence="1">
    <location>
        <begin position="1"/>
        <end position="62"/>
    </location>
</feature>
<dbReference type="EMBL" id="SRLO01000937">
    <property type="protein sequence ID" value="TNN43931.1"/>
    <property type="molecule type" value="Genomic_DNA"/>
</dbReference>
<protein>
    <submittedName>
        <fullName evidence="2">Uncharacterized protein</fullName>
    </submittedName>
</protein>
<evidence type="ECO:0000313" key="2">
    <source>
        <dbReference type="EMBL" id="TNN43931.1"/>
    </source>
</evidence>
<comment type="caution">
    <text evidence="2">The sequence shown here is derived from an EMBL/GenBank/DDBJ whole genome shotgun (WGS) entry which is preliminary data.</text>
</comment>
<accession>A0A4Z2FSF0</accession>
<evidence type="ECO:0000256" key="1">
    <source>
        <dbReference type="SAM" id="MobiDB-lite"/>
    </source>
</evidence>
<reference evidence="2 3" key="1">
    <citation type="submission" date="2019-03" db="EMBL/GenBank/DDBJ databases">
        <title>First draft genome of Liparis tanakae, snailfish: a comprehensive survey of snailfish specific genes.</title>
        <authorList>
            <person name="Kim W."/>
            <person name="Song I."/>
            <person name="Jeong J.-H."/>
            <person name="Kim D."/>
            <person name="Kim S."/>
            <person name="Ryu S."/>
            <person name="Song J.Y."/>
            <person name="Lee S.K."/>
        </authorList>
    </citation>
    <scope>NUCLEOTIDE SEQUENCE [LARGE SCALE GENOMIC DNA]</scope>
    <source>
        <tissue evidence="2">Muscle</tissue>
    </source>
</reference>